<protein>
    <recommendedName>
        <fullName evidence="1">DUF58 domain-containing protein</fullName>
    </recommendedName>
</protein>
<proteinExistence type="predicted"/>
<dbReference type="InterPro" id="IPR002881">
    <property type="entry name" value="DUF58"/>
</dbReference>
<feature type="domain" description="DUF58" evidence="1">
    <location>
        <begin position="48"/>
        <end position="258"/>
    </location>
</feature>
<accession>A0A518AIH8</accession>
<dbReference type="AlphaFoldDB" id="A0A518AIH8"/>
<dbReference type="Gene3D" id="3.40.50.410">
    <property type="entry name" value="von Willebrand factor, type A domain"/>
    <property type="match status" value="1"/>
</dbReference>
<dbReference type="EMBL" id="CP036278">
    <property type="protein sequence ID" value="QDU54532.1"/>
    <property type="molecule type" value="Genomic_DNA"/>
</dbReference>
<dbReference type="PANTHER" id="PTHR33608:SF7">
    <property type="entry name" value="DUF58 DOMAIN-CONTAINING PROTEIN"/>
    <property type="match status" value="1"/>
</dbReference>
<dbReference type="KEGG" id="amuc:Pan181_07140"/>
<gene>
    <name evidence="2" type="ORF">Pan181_07140</name>
</gene>
<dbReference type="CDD" id="cd00198">
    <property type="entry name" value="vWFA"/>
    <property type="match status" value="1"/>
</dbReference>
<dbReference type="Pfam" id="PF01882">
    <property type="entry name" value="DUF58"/>
    <property type="match status" value="1"/>
</dbReference>
<dbReference type="InterPro" id="IPR036465">
    <property type="entry name" value="vWFA_dom_sf"/>
</dbReference>
<name>A0A518AIH8_9BACT</name>
<dbReference type="SUPFAM" id="SSF53300">
    <property type="entry name" value="vWA-like"/>
    <property type="match status" value="1"/>
</dbReference>
<organism evidence="2 3">
    <name type="scientific">Aeoliella mucimassa</name>
    <dbReference type="NCBI Taxonomy" id="2527972"/>
    <lineage>
        <taxon>Bacteria</taxon>
        <taxon>Pseudomonadati</taxon>
        <taxon>Planctomycetota</taxon>
        <taxon>Planctomycetia</taxon>
        <taxon>Pirellulales</taxon>
        <taxon>Lacipirellulaceae</taxon>
        <taxon>Aeoliella</taxon>
    </lineage>
</organism>
<evidence type="ECO:0000259" key="1">
    <source>
        <dbReference type="Pfam" id="PF01882"/>
    </source>
</evidence>
<reference evidence="2 3" key="1">
    <citation type="submission" date="2019-02" db="EMBL/GenBank/DDBJ databases">
        <title>Deep-cultivation of Planctomycetes and their phenomic and genomic characterization uncovers novel biology.</title>
        <authorList>
            <person name="Wiegand S."/>
            <person name="Jogler M."/>
            <person name="Boedeker C."/>
            <person name="Pinto D."/>
            <person name="Vollmers J."/>
            <person name="Rivas-Marin E."/>
            <person name="Kohn T."/>
            <person name="Peeters S.H."/>
            <person name="Heuer A."/>
            <person name="Rast P."/>
            <person name="Oberbeckmann S."/>
            <person name="Bunk B."/>
            <person name="Jeske O."/>
            <person name="Meyerdierks A."/>
            <person name="Storesund J.E."/>
            <person name="Kallscheuer N."/>
            <person name="Luecker S."/>
            <person name="Lage O.M."/>
            <person name="Pohl T."/>
            <person name="Merkel B.J."/>
            <person name="Hornburger P."/>
            <person name="Mueller R.-W."/>
            <person name="Bruemmer F."/>
            <person name="Labrenz M."/>
            <person name="Spormann A.M."/>
            <person name="Op den Camp H."/>
            <person name="Overmann J."/>
            <person name="Amann R."/>
            <person name="Jetten M.S.M."/>
            <person name="Mascher T."/>
            <person name="Medema M.H."/>
            <person name="Devos D.P."/>
            <person name="Kaster A.-K."/>
            <person name="Ovreas L."/>
            <person name="Rohde M."/>
            <person name="Galperin M.Y."/>
            <person name="Jogler C."/>
        </authorList>
    </citation>
    <scope>NUCLEOTIDE SEQUENCE [LARGE SCALE GENOMIC DNA]</scope>
    <source>
        <strain evidence="2 3">Pan181</strain>
    </source>
</reference>
<dbReference type="OrthoDB" id="9780819at2"/>
<keyword evidence="3" id="KW-1185">Reference proteome</keyword>
<sequence length="298" mass="34152">MATVEQYLKPAVIQQIKRLDLRAQFIVKGFLQGLHASPFHGFSVEFSEHRKYTHGDNPQDIDWLVYAKTDKYYTKKFEAETNITGYLVMDQSRSMAYTYRQELTKFDYSICLAAALCYLMIQQNDPVGLVTFGKKIEQFLPPKSKRQQIASVLSVLAKLEPVGETDISKSLTQLAAMIKHASLVMVFSDLLGDADDTISSLRRLRHGGNDVILFHVLDEAEVAFPFHGLMELEDPETKQKLEVDADNFKKDYTEELKAFRDQYSAECFKSGIDYVPLDTSMPFDRALMEYLVTRRQRA</sequence>
<dbReference type="PANTHER" id="PTHR33608">
    <property type="entry name" value="BLL2464 PROTEIN"/>
    <property type="match status" value="1"/>
</dbReference>
<dbReference type="Proteomes" id="UP000315750">
    <property type="component" value="Chromosome"/>
</dbReference>
<evidence type="ECO:0000313" key="2">
    <source>
        <dbReference type="EMBL" id="QDU54532.1"/>
    </source>
</evidence>
<evidence type="ECO:0000313" key="3">
    <source>
        <dbReference type="Proteomes" id="UP000315750"/>
    </source>
</evidence>
<dbReference type="RefSeq" id="WP_145245499.1">
    <property type="nucleotide sequence ID" value="NZ_CP036278.1"/>
</dbReference>